<dbReference type="GO" id="GO:0005988">
    <property type="term" value="P:lactose metabolic process"/>
    <property type="evidence" value="ECO:0007669"/>
    <property type="project" value="UniProtKB-KW"/>
</dbReference>
<dbReference type="NCBIfam" id="TIGR03828">
    <property type="entry name" value="pfkB"/>
    <property type="match status" value="1"/>
</dbReference>
<organism evidence="10 11">
    <name type="scientific">Petrocella atlantisensis</name>
    <dbReference type="NCBI Taxonomy" id="2173034"/>
    <lineage>
        <taxon>Bacteria</taxon>
        <taxon>Bacillati</taxon>
        <taxon>Bacillota</taxon>
        <taxon>Clostridia</taxon>
        <taxon>Lachnospirales</taxon>
        <taxon>Vallitaleaceae</taxon>
        <taxon>Petrocella</taxon>
    </lineage>
</organism>
<evidence type="ECO:0000256" key="7">
    <source>
        <dbReference type="PIRNR" id="PIRNR000535"/>
    </source>
</evidence>
<comment type="similarity">
    <text evidence="7">Belongs to the carbohydrate kinase PfkB family. LacC subfamily.</text>
</comment>
<dbReference type="GO" id="GO:0008662">
    <property type="term" value="F:1-phosphofructokinase activity"/>
    <property type="evidence" value="ECO:0007669"/>
    <property type="project" value="UniProtKB-UniRule"/>
</dbReference>
<keyword evidence="11" id="KW-1185">Reference proteome</keyword>
<dbReference type="RefSeq" id="WP_125137395.1">
    <property type="nucleotide sequence ID" value="NZ_LR130778.1"/>
</dbReference>
<dbReference type="InterPro" id="IPR002173">
    <property type="entry name" value="Carboh/pur_kinase_PfkB_CS"/>
</dbReference>
<dbReference type="GO" id="GO:0005524">
    <property type="term" value="F:ATP binding"/>
    <property type="evidence" value="ECO:0007669"/>
    <property type="project" value="UniProtKB-UniRule"/>
</dbReference>
<dbReference type="NCBIfam" id="TIGR03168">
    <property type="entry name" value="1-PFK"/>
    <property type="match status" value="1"/>
</dbReference>
<dbReference type="CDD" id="cd01164">
    <property type="entry name" value="FruK_PfkB_like"/>
    <property type="match status" value="1"/>
</dbReference>
<dbReference type="GO" id="GO:0044281">
    <property type="term" value="P:small molecule metabolic process"/>
    <property type="evidence" value="ECO:0007669"/>
    <property type="project" value="UniProtKB-ARBA"/>
</dbReference>
<feature type="domain" description="Carbohydrate kinase PfkB" evidence="9">
    <location>
        <begin position="8"/>
        <end position="288"/>
    </location>
</feature>
<dbReference type="OrthoDB" id="9801219at2"/>
<comment type="function">
    <text evidence="8">Catalyzes the ATP-dependent phosphorylation of fructose-l-phosphate to fructose-l,6-bisphosphate.</text>
</comment>
<dbReference type="GO" id="GO:0016052">
    <property type="term" value="P:carbohydrate catabolic process"/>
    <property type="evidence" value="ECO:0007669"/>
    <property type="project" value="UniProtKB-ARBA"/>
</dbReference>
<dbReference type="Gene3D" id="3.40.1190.20">
    <property type="match status" value="1"/>
</dbReference>
<reference evidence="10 11" key="1">
    <citation type="submission" date="2018-09" db="EMBL/GenBank/DDBJ databases">
        <authorList>
            <person name="Postec A."/>
        </authorList>
    </citation>
    <scope>NUCLEOTIDE SEQUENCE [LARGE SCALE GENOMIC DNA]</scope>
    <source>
        <strain evidence="10">70B-A</strain>
    </source>
</reference>
<sequence>MITTITLNPALDRTIHIHSIKYGEVNRVGEIREDLGGKGINVGRILSGFTLPTMNMTILGQSNYHEILEYFKKDEMAVNYVEVPGHTRTNIKIVEKDLNRTIDLNESGLSVDSKNYEKFLEKLDAIAPKSEYLIMSGSLPEGLPKDTYKEIANRYGKQVKIIIDADDDVLSEGLKGEPYLIKPNIHELENALNRKLESDVEIIEAAREIIKRYKMTYVLVSMGAKGSLLVSAEEAYRGGTIDVDIISTVGAGDAMLAGFIYGLSRKKPLNDCLAIAAACSALTISVEGYPRLDLDDVYDRARQVTVTKL</sequence>
<dbReference type="KEGG" id="cbar:PATL70BA_2334"/>
<dbReference type="PANTHER" id="PTHR46566:SF2">
    <property type="entry name" value="ATP-DEPENDENT 6-PHOSPHOFRUCTOKINASE ISOZYME 2"/>
    <property type="match status" value="1"/>
</dbReference>
<evidence type="ECO:0000256" key="8">
    <source>
        <dbReference type="RuleBase" id="RU369061"/>
    </source>
</evidence>
<dbReference type="InterPro" id="IPR022463">
    <property type="entry name" value="1-PFruKinase"/>
</dbReference>
<keyword evidence="4 8" id="KW-0418">Kinase</keyword>
<protein>
    <recommendedName>
        <fullName evidence="7">Tagatose-6-phosphate kinase</fullName>
        <ecNumber evidence="7">2.7.1.144</ecNumber>
    </recommendedName>
</protein>
<dbReference type="GO" id="GO:2001059">
    <property type="term" value="P:D-tagatose 6-phosphate catabolic process"/>
    <property type="evidence" value="ECO:0007669"/>
    <property type="project" value="UniProtKB-UniPathway"/>
</dbReference>
<dbReference type="GO" id="GO:0005829">
    <property type="term" value="C:cytosol"/>
    <property type="evidence" value="ECO:0007669"/>
    <property type="project" value="TreeGrafter"/>
</dbReference>
<comment type="pathway">
    <text evidence="7">Carbohydrate metabolism; D-tagatose 6-phosphate degradation; D-glyceraldehyde 3-phosphate and glycerone phosphate from D-tagatose 6-phosphate: step 1/2.</text>
</comment>
<comment type="similarity">
    <text evidence="1">Belongs to the carbohydrate kinase pfkB family.</text>
</comment>
<dbReference type="AlphaFoldDB" id="A0A3P7PX21"/>
<evidence type="ECO:0000256" key="2">
    <source>
        <dbReference type="ARBA" id="ARBA00022679"/>
    </source>
</evidence>
<dbReference type="PIRSF" id="PIRSF000535">
    <property type="entry name" value="1PFK/6PFK/LacC"/>
    <property type="match status" value="1"/>
</dbReference>
<evidence type="ECO:0000313" key="11">
    <source>
        <dbReference type="Proteomes" id="UP000279029"/>
    </source>
</evidence>
<dbReference type="InterPro" id="IPR017583">
    <property type="entry name" value="Tagatose/fructose_Pkinase"/>
</dbReference>
<dbReference type="EC" id="2.7.1.144" evidence="7"/>
<proteinExistence type="inferred from homology"/>
<dbReference type="PROSITE" id="PS00584">
    <property type="entry name" value="PFKB_KINASES_2"/>
    <property type="match status" value="1"/>
</dbReference>
<dbReference type="InterPro" id="IPR029056">
    <property type="entry name" value="Ribokinase-like"/>
</dbReference>
<comment type="catalytic activity">
    <reaction evidence="6 8">
        <text>beta-D-fructose 1-phosphate + ATP = beta-D-fructose 1,6-bisphosphate + ADP + H(+)</text>
        <dbReference type="Rhea" id="RHEA:14213"/>
        <dbReference type="ChEBI" id="CHEBI:15378"/>
        <dbReference type="ChEBI" id="CHEBI:30616"/>
        <dbReference type="ChEBI" id="CHEBI:32966"/>
        <dbReference type="ChEBI" id="CHEBI:138881"/>
        <dbReference type="ChEBI" id="CHEBI:456216"/>
        <dbReference type="EC" id="2.7.1.56"/>
    </reaction>
</comment>
<evidence type="ECO:0000256" key="6">
    <source>
        <dbReference type="ARBA" id="ARBA00047745"/>
    </source>
</evidence>
<gene>
    <name evidence="10" type="primary">pfkB</name>
    <name evidence="10" type="ORF">PATL70BA_2334</name>
</gene>
<evidence type="ECO:0000256" key="4">
    <source>
        <dbReference type="ARBA" id="ARBA00022777"/>
    </source>
</evidence>
<dbReference type="UniPathway" id="UPA00704">
    <property type="reaction ID" value="UER00715"/>
</dbReference>
<evidence type="ECO:0000256" key="1">
    <source>
        <dbReference type="ARBA" id="ARBA00005380"/>
    </source>
</evidence>
<dbReference type="GO" id="GO:0009024">
    <property type="term" value="F:tagatose-6-phosphate kinase activity"/>
    <property type="evidence" value="ECO:0007669"/>
    <property type="project" value="UniProtKB-EC"/>
</dbReference>
<accession>A0A3P7PX21</accession>
<dbReference type="EMBL" id="LR130778">
    <property type="protein sequence ID" value="VDN48227.1"/>
    <property type="molecule type" value="Genomic_DNA"/>
</dbReference>
<evidence type="ECO:0000259" key="9">
    <source>
        <dbReference type="Pfam" id="PF00294"/>
    </source>
</evidence>
<evidence type="ECO:0000313" key="10">
    <source>
        <dbReference type="EMBL" id="VDN48227.1"/>
    </source>
</evidence>
<dbReference type="PANTHER" id="PTHR46566">
    <property type="entry name" value="1-PHOSPHOFRUCTOKINASE-RELATED"/>
    <property type="match status" value="1"/>
</dbReference>
<dbReference type="FunFam" id="3.40.1190.20:FF:000001">
    <property type="entry name" value="Phosphofructokinase"/>
    <property type="match status" value="1"/>
</dbReference>
<evidence type="ECO:0000256" key="5">
    <source>
        <dbReference type="ARBA" id="ARBA00022840"/>
    </source>
</evidence>
<keyword evidence="3 7" id="KW-0547">Nucleotide-binding</keyword>
<keyword evidence="7" id="KW-0423">Lactose metabolism</keyword>
<dbReference type="InterPro" id="IPR011611">
    <property type="entry name" value="PfkB_dom"/>
</dbReference>
<dbReference type="SUPFAM" id="SSF53613">
    <property type="entry name" value="Ribokinase-like"/>
    <property type="match status" value="1"/>
</dbReference>
<dbReference type="Proteomes" id="UP000279029">
    <property type="component" value="Chromosome"/>
</dbReference>
<dbReference type="Pfam" id="PF00294">
    <property type="entry name" value="PfkB"/>
    <property type="match status" value="1"/>
</dbReference>
<keyword evidence="5 7" id="KW-0067">ATP-binding</keyword>
<evidence type="ECO:0000256" key="3">
    <source>
        <dbReference type="ARBA" id="ARBA00022741"/>
    </source>
</evidence>
<keyword evidence="2 7" id="KW-0808">Transferase</keyword>
<name>A0A3P7PX21_9FIRM</name>
<comment type="catalytic activity">
    <reaction evidence="7">
        <text>D-tagatofuranose 6-phosphate + ATP = D-tagatofuranose 1,6-bisphosphate + ADP + H(+)</text>
        <dbReference type="Rhea" id="RHEA:12420"/>
        <dbReference type="ChEBI" id="CHEBI:15378"/>
        <dbReference type="ChEBI" id="CHEBI:30616"/>
        <dbReference type="ChEBI" id="CHEBI:58694"/>
        <dbReference type="ChEBI" id="CHEBI:58695"/>
        <dbReference type="ChEBI" id="CHEBI:456216"/>
        <dbReference type="EC" id="2.7.1.144"/>
    </reaction>
</comment>